<feature type="transmembrane region" description="Helical" evidence="1">
    <location>
        <begin position="300"/>
        <end position="317"/>
    </location>
</feature>
<keyword evidence="1" id="KW-1133">Transmembrane helix</keyword>
<keyword evidence="2" id="KW-0614">Plasmid</keyword>
<evidence type="ECO:0000313" key="2">
    <source>
        <dbReference type="EMBL" id="AOZ97873.1"/>
    </source>
</evidence>
<name>A0A1D9P5U0_9FIRM</name>
<evidence type="ECO:0000256" key="1">
    <source>
        <dbReference type="SAM" id="Phobius"/>
    </source>
</evidence>
<protein>
    <recommendedName>
        <fullName evidence="4">Transglutaminase-like domain-containing protein</fullName>
    </recommendedName>
</protein>
<keyword evidence="1" id="KW-0472">Membrane</keyword>
<geneLocation type="plasmid" evidence="3">
    <name>pnp144</name>
</geneLocation>
<evidence type="ECO:0008006" key="4">
    <source>
        <dbReference type="Google" id="ProtNLM"/>
    </source>
</evidence>
<evidence type="ECO:0000313" key="3">
    <source>
        <dbReference type="Proteomes" id="UP000179284"/>
    </source>
</evidence>
<dbReference type="EMBL" id="CP017832">
    <property type="protein sequence ID" value="AOZ97873.1"/>
    <property type="molecule type" value="Genomic_DNA"/>
</dbReference>
<keyword evidence="3" id="KW-1185">Reference proteome</keyword>
<sequence>MAAFALMKKFKKTIIIFTKCHLRGTIITRRAIRFMKRLILITLLITVMVQTTPITTYAKEQDNISQTARELYNQLVVNKQDSAEAYAVPSASTNEILKELSSIDDKNNPYDGDMTLFKAPAYKTIRYKSGKIEVILINNINIDESEELLDNMELEIRETLPEVPTQKQCLKAITRYINKIYGYDFNERASDESAERDNFVSAYYGDKKMVCTQYAVITKLLCERFGIDCKLVEGENHMFNAIRLENEITYSMYDLSGSEIILTSPKVGFINATGSNYRASSNDVLERDFKYHYSITQSELIAILMLIAIATLIVLIIKNRKKSVKRRKRNR</sequence>
<organism evidence="2 3">
    <name type="scientific">Butyrivibrio hungatei</name>
    <dbReference type="NCBI Taxonomy" id="185008"/>
    <lineage>
        <taxon>Bacteria</taxon>
        <taxon>Bacillati</taxon>
        <taxon>Bacillota</taxon>
        <taxon>Clostridia</taxon>
        <taxon>Lachnospirales</taxon>
        <taxon>Lachnospiraceae</taxon>
        <taxon>Butyrivibrio</taxon>
    </lineage>
</organism>
<reference evidence="3" key="1">
    <citation type="submission" date="2016-10" db="EMBL/GenBank/DDBJ databases">
        <title>The complete genome sequence of the rumen bacterium Butyrivibrio hungatei MB2003.</title>
        <authorList>
            <person name="Palevich N."/>
            <person name="Kelly W.J."/>
            <person name="Leahy S.C."/>
            <person name="Altermann E."/>
            <person name="Rakonjac J."/>
            <person name="Attwood G.T."/>
        </authorList>
    </citation>
    <scope>NUCLEOTIDE SEQUENCE [LARGE SCALE GENOMIC DNA]</scope>
    <source>
        <strain evidence="3">MB2003</strain>
        <plasmid evidence="3">Plasmid pnp144</plasmid>
    </source>
</reference>
<keyword evidence="1" id="KW-0812">Transmembrane</keyword>
<dbReference type="AlphaFoldDB" id="A0A1D9P5U0"/>
<gene>
    <name evidence="2" type="ORF">bhn_II074</name>
</gene>
<dbReference type="KEGG" id="bhu:bhn_II074"/>
<proteinExistence type="predicted"/>
<accession>A0A1D9P5U0</accession>
<dbReference type="Proteomes" id="UP000179284">
    <property type="component" value="Plasmid pNP144"/>
</dbReference>